<keyword evidence="4" id="KW-1003">Cell membrane</keyword>
<evidence type="ECO:0000256" key="3">
    <source>
        <dbReference type="ARBA" id="ARBA00022448"/>
    </source>
</evidence>
<feature type="compositionally biased region" description="Basic residues" evidence="8">
    <location>
        <begin position="1"/>
        <end position="11"/>
    </location>
</feature>
<dbReference type="InterPro" id="IPR027417">
    <property type="entry name" value="P-loop_NTPase"/>
</dbReference>
<dbReference type="CDD" id="cd03257">
    <property type="entry name" value="ABC_NikE_OppD_transporters"/>
    <property type="match status" value="1"/>
</dbReference>
<dbReference type="PANTHER" id="PTHR43297:SF2">
    <property type="entry name" value="DIPEPTIDE TRANSPORT ATP-BINDING PROTEIN DPPD"/>
    <property type="match status" value="1"/>
</dbReference>
<dbReference type="Gene3D" id="3.40.50.300">
    <property type="entry name" value="P-loop containing nucleotide triphosphate hydrolases"/>
    <property type="match status" value="1"/>
</dbReference>
<proteinExistence type="inferred from homology"/>
<keyword evidence="7" id="KW-0472">Membrane</keyword>
<evidence type="ECO:0000256" key="6">
    <source>
        <dbReference type="ARBA" id="ARBA00022840"/>
    </source>
</evidence>
<comment type="similarity">
    <text evidence="2">Belongs to the ABC transporter superfamily.</text>
</comment>
<keyword evidence="5" id="KW-0547">Nucleotide-binding</keyword>
<comment type="subcellular location">
    <subcellularLocation>
        <location evidence="1">Cell inner membrane</location>
        <topology evidence="1">Peripheral membrane protein</topology>
    </subcellularLocation>
</comment>
<dbReference type="SUPFAM" id="SSF52540">
    <property type="entry name" value="P-loop containing nucleoside triphosphate hydrolases"/>
    <property type="match status" value="1"/>
</dbReference>
<dbReference type="EMBL" id="JAEQND010000008">
    <property type="protein sequence ID" value="MBL0426680.1"/>
    <property type="molecule type" value="Genomic_DNA"/>
</dbReference>
<sequence>MTPRPDHRHPRTGGDPGPAGAADARSLDARLRGHDGKLLEVRNLSVELRTHRGPAFAVRDVSFALEPGETLGLVGESGSGKSLTVLALMGLLPESARVTGSIVFEGRELVGQPERAMCALRGDRIGMIFQEPMTALNPVHTVGHQVAEPLRLHRGMTAAAARKEAIALLDRVGIPDAARRIDAYPHQFSGGQRQRITIAMALACGPDLLIADEPTTALDVTIQRQILDLIRELVAERRMALILISHNLGVIAQNVQRMLVMYGGSVVESGPTAAVFAHRMHPYTLGLFAARPGLRAAKGQRLVTIPGTVPELVDLPRGCPFAGRCQWTVPECDAGLPPAVEVEAGHEARCIRLEVVAKERDAVAPGLTPVLTPTLSQREREEDR</sequence>
<dbReference type="Pfam" id="PF00005">
    <property type="entry name" value="ABC_tran"/>
    <property type="match status" value="1"/>
</dbReference>
<reference evidence="10 11" key="1">
    <citation type="journal article" date="2017" name="Int. J. Syst. Evol. Microbiol.">
        <title>Ramlibacter alkalitolerans sp. nov., alkali-tolerant bacterium isolated from soil of ginseng.</title>
        <authorList>
            <person name="Lee D.H."/>
            <person name="Cha C.J."/>
        </authorList>
    </citation>
    <scope>NUCLEOTIDE SEQUENCE [LARGE SCALE GENOMIC DNA]</scope>
    <source>
        <strain evidence="10 11">KACC 19305</strain>
    </source>
</reference>
<keyword evidence="11" id="KW-1185">Reference proteome</keyword>
<organism evidence="10 11">
    <name type="scientific">Ramlibacter alkalitolerans</name>
    <dbReference type="NCBI Taxonomy" id="2039631"/>
    <lineage>
        <taxon>Bacteria</taxon>
        <taxon>Pseudomonadati</taxon>
        <taxon>Pseudomonadota</taxon>
        <taxon>Betaproteobacteria</taxon>
        <taxon>Burkholderiales</taxon>
        <taxon>Comamonadaceae</taxon>
        <taxon>Ramlibacter</taxon>
    </lineage>
</organism>
<name>A0ABS1JQY2_9BURK</name>
<evidence type="ECO:0000256" key="5">
    <source>
        <dbReference type="ARBA" id="ARBA00022741"/>
    </source>
</evidence>
<dbReference type="SMART" id="SM00382">
    <property type="entry name" value="AAA"/>
    <property type="match status" value="1"/>
</dbReference>
<evidence type="ECO:0000313" key="11">
    <source>
        <dbReference type="Proteomes" id="UP000622707"/>
    </source>
</evidence>
<dbReference type="Pfam" id="PF08352">
    <property type="entry name" value="oligo_HPY"/>
    <property type="match status" value="1"/>
</dbReference>
<evidence type="ECO:0000256" key="1">
    <source>
        <dbReference type="ARBA" id="ARBA00004417"/>
    </source>
</evidence>
<dbReference type="NCBIfam" id="TIGR01727">
    <property type="entry name" value="oligo_HPY"/>
    <property type="match status" value="1"/>
</dbReference>
<evidence type="ECO:0000259" key="9">
    <source>
        <dbReference type="PROSITE" id="PS50893"/>
    </source>
</evidence>
<evidence type="ECO:0000313" key="10">
    <source>
        <dbReference type="EMBL" id="MBL0426680.1"/>
    </source>
</evidence>
<keyword evidence="3" id="KW-0813">Transport</keyword>
<accession>A0ABS1JQY2</accession>
<evidence type="ECO:0000256" key="4">
    <source>
        <dbReference type="ARBA" id="ARBA00022475"/>
    </source>
</evidence>
<dbReference type="InterPro" id="IPR013563">
    <property type="entry name" value="Oligopep_ABC_C"/>
</dbReference>
<evidence type="ECO:0000256" key="7">
    <source>
        <dbReference type="ARBA" id="ARBA00023136"/>
    </source>
</evidence>
<dbReference type="InterPro" id="IPR017871">
    <property type="entry name" value="ABC_transporter-like_CS"/>
</dbReference>
<evidence type="ECO:0000256" key="8">
    <source>
        <dbReference type="SAM" id="MobiDB-lite"/>
    </source>
</evidence>
<dbReference type="GO" id="GO:0005524">
    <property type="term" value="F:ATP binding"/>
    <property type="evidence" value="ECO:0007669"/>
    <property type="project" value="UniProtKB-KW"/>
</dbReference>
<dbReference type="InterPro" id="IPR003593">
    <property type="entry name" value="AAA+_ATPase"/>
</dbReference>
<dbReference type="PROSITE" id="PS50893">
    <property type="entry name" value="ABC_TRANSPORTER_2"/>
    <property type="match status" value="1"/>
</dbReference>
<gene>
    <name evidence="10" type="ORF">JI746_16325</name>
</gene>
<dbReference type="InterPro" id="IPR050388">
    <property type="entry name" value="ABC_Ni/Peptide_Import"/>
</dbReference>
<dbReference type="InterPro" id="IPR003439">
    <property type="entry name" value="ABC_transporter-like_ATP-bd"/>
</dbReference>
<keyword evidence="6 10" id="KW-0067">ATP-binding</keyword>
<dbReference type="PANTHER" id="PTHR43297">
    <property type="entry name" value="OLIGOPEPTIDE TRANSPORT ATP-BINDING PROTEIN APPD"/>
    <property type="match status" value="1"/>
</dbReference>
<comment type="caution">
    <text evidence="10">The sequence shown here is derived from an EMBL/GenBank/DDBJ whole genome shotgun (WGS) entry which is preliminary data.</text>
</comment>
<protein>
    <submittedName>
        <fullName evidence="10">ABC transporter ATP-binding protein</fullName>
    </submittedName>
</protein>
<feature type="domain" description="ABC transporter" evidence="9">
    <location>
        <begin position="39"/>
        <end position="288"/>
    </location>
</feature>
<evidence type="ECO:0000256" key="2">
    <source>
        <dbReference type="ARBA" id="ARBA00005417"/>
    </source>
</evidence>
<dbReference type="PROSITE" id="PS00211">
    <property type="entry name" value="ABC_TRANSPORTER_1"/>
    <property type="match status" value="1"/>
</dbReference>
<feature type="region of interest" description="Disordered" evidence="8">
    <location>
        <begin position="1"/>
        <end position="23"/>
    </location>
</feature>
<dbReference type="Proteomes" id="UP000622707">
    <property type="component" value="Unassembled WGS sequence"/>
</dbReference>